<feature type="transmembrane region" description="Helical" evidence="1">
    <location>
        <begin position="114"/>
        <end position="136"/>
    </location>
</feature>
<evidence type="ECO:0000256" key="1">
    <source>
        <dbReference type="SAM" id="Phobius"/>
    </source>
</evidence>
<comment type="caution">
    <text evidence="2">The sequence shown here is derived from an EMBL/GenBank/DDBJ whole genome shotgun (WGS) entry which is preliminary data.</text>
</comment>
<dbReference type="Proteomes" id="UP000319836">
    <property type="component" value="Unassembled WGS sequence"/>
</dbReference>
<dbReference type="EMBL" id="VBPA01000034">
    <property type="protein sequence ID" value="TMQ72885.1"/>
    <property type="molecule type" value="Genomic_DNA"/>
</dbReference>
<protein>
    <submittedName>
        <fullName evidence="2">Uncharacterized protein</fullName>
    </submittedName>
</protein>
<feature type="transmembrane region" description="Helical" evidence="1">
    <location>
        <begin position="85"/>
        <end position="108"/>
    </location>
</feature>
<feature type="transmembrane region" description="Helical" evidence="1">
    <location>
        <begin position="21"/>
        <end position="42"/>
    </location>
</feature>
<dbReference type="AlphaFoldDB" id="A0A538UAG8"/>
<gene>
    <name evidence="2" type="ORF">E6K80_01665</name>
</gene>
<reference evidence="2 3" key="1">
    <citation type="journal article" date="2019" name="Nat. Microbiol.">
        <title>Mediterranean grassland soil C-N compound turnover is dependent on rainfall and depth, and is mediated by genomically divergent microorganisms.</title>
        <authorList>
            <person name="Diamond S."/>
            <person name="Andeer P.F."/>
            <person name="Li Z."/>
            <person name="Crits-Christoph A."/>
            <person name="Burstein D."/>
            <person name="Anantharaman K."/>
            <person name="Lane K.R."/>
            <person name="Thomas B.C."/>
            <person name="Pan C."/>
            <person name="Northen T.R."/>
            <person name="Banfield J.F."/>
        </authorList>
    </citation>
    <scope>NUCLEOTIDE SEQUENCE [LARGE SCALE GENOMIC DNA]</scope>
    <source>
        <strain evidence="2">WS_10</strain>
    </source>
</reference>
<organism evidence="2 3">
    <name type="scientific">Eiseniibacteriota bacterium</name>
    <dbReference type="NCBI Taxonomy" id="2212470"/>
    <lineage>
        <taxon>Bacteria</taxon>
        <taxon>Candidatus Eiseniibacteriota</taxon>
    </lineage>
</organism>
<evidence type="ECO:0000313" key="2">
    <source>
        <dbReference type="EMBL" id="TMQ72885.1"/>
    </source>
</evidence>
<sequence>MNGGAMERRWSPRARSFARMLVVVASLGTLAMAAWLGAVILWVLPAHDPERLPLWSKIAVGLVAYGVLGLVALARHERFPWIDSIARIASVAACGAGTLVVASMVQAPPGPFEGYLLVMGIWIVFHGVALLAHLAIRAGAEGRHANS</sequence>
<evidence type="ECO:0000313" key="3">
    <source>
        <dbReference type="Proteomes" id="UP000319836"/>
    </source>
</evidence>
<proteinExistence type="predicted"/>
<name>A0A538UAG8_UNCEI</name>
<keyword evidence="1" id="KW-0812">Transmembrane</keyword>
<keyword evidence="1" id="KW-1133">Transmembrane helix</keyword>
<feature type="transmembrane region" description="Helical" evidence="1">
    <location>
        <begin position="54"/>
        <end position="73"/>
    </location>
</feature>
<accession>A0A538UAG8</accession>
<keyword evidence="1" id="KW-0472">Membrane</keyword>